<comment type="caution">
    <text evidence="5">The sequence shown here is derived from an EMBL/GenBank/DDBJ whole genome shotgun (WGS) entry which is preliminary data.</text>
</comment>
<dbReference type="InterPro" id="IPR011701">
    <property type="entry name" value="MFS"/>
</dbReference>
<sequence length="451" mass="47960">MSYEIHIKTKSSSSHLHDQDSLTDKGAAEEEHAGNCSHSSDEIVEFAPPDAKYAWFIAAASFCNMASAIGIQNAFGVYQEYYLNDLYRDDSAVAISWISTLSTFCMCFGSIVTGKLTDKFGFRITCFAGAIMCGVALILASFAHTLWQLILAQGIMLGLGSALILSPSMSIVAQWHVKHRILATGIAVSGCGLGGMVLTGAAQIMMGNIGYRWSLRVLGLLVASVSGSMSLIYKRRVSASRNSNTKLLYSLCKDVRFLCISSAVTLVNMGGYEPTLYVPTAVAMGGGSRATSSDIVLMLNAGIAAGCILSSPLSAVLGPLTANMLSNIISFVLIFVFLQGVKTIAGYFVFSAMFGALSSIYLAINTDILAKEFGTHVIATSAGLSMACCGIGVLIGIPVQGTLYETYDRPLNRFTAVTAWAGACFALASVCYTALRIIVVRRTKVSFFSKV</sequence>
<dbReference type="InterPro" id="IPR036259">
    <property type="entry name" value="MFS_trans_sf"/>
</dbReference>
<feature type="transmembrane region" description="Helical" evidence="4">
    <location>
        <begin position="149"/>
        <end position="169"/>
    </location>
</feature>
<feature type="transmembrane region" description="Helical" evidence="4">
    <location>
        <begin position="181"/>
        <end position="201"/>
    </location>
</feature>
<feature type="transmembrane region" description="Helical" evidence="4">
    <location>
        <begin position="376"/>
        <end position="397"/>
    </location>
</feature>
<dbReference type="GO" id="GO:0016020">
    <property type="term" value="C:membrane"/>
    <property type="evidence" value="ECO:0007669"/>
    <property type="project" value="UniProtKB-SubCell"/>
</dbReference>
<comment type="similarity">
    <text evidence="2">Belongs to the major facilitator superfamily. Monocarboxylate porter (TC 2.A.1.13) family.</text>
</comment>
<evidence type="ECO:0000256" key="2">
    <source>
        <dbReference type="ARBA" id="ARBA00006727"/>
    </source>
</evidence>
<comment type="subcellular location">
    <subcellularLocation>
        <location evidence="1">Membrane</location>
        <topology evidence="1">Multi-pass membrane protein</topology>
    </subcellularLocation>
</comment>
<dbReference type="InterPro" id="IPR050327">
    <property type="entry name" value="Proton-linked_MCT"/>
</dbReference>
<feature type="region of interest" description="Disordered" evidence="3">
    <location>
        <begin position="1"/>
        <end position="40"/>
    </location>
</feature>
<feature type="transmembrane region" description="Helical" evidence="4">
    <location>
        <begin position="417"/>
        <end position="439"/>
    </location>
</feature>
<dbReference type="GO" id="GO:0022857">
    <property type="term" value="F:transmembrane transporter activity"/>
    <property type="evidence" value="ECO:0007669"/>
    <property type="project" value="InterPro"/>
</dbReference>
<organism evidence="5 6">
    <name type="scientific">Linderina pennispora</name>
    <dbReference type="NCBI Taxonomy" id="61395"/>
    <lineage>
        <taxon>Eukaryota</taxon>
        <taxon>Fungi</taxon>
        <taxon>Fungi incertae sedis</taxon>
        <taxon>Zoopagomycota</taxon>
        <taxon>Kickxellomycotina</taxon>
        <taxon>Kickxellomycetes</taxon>
        <taxon>Kickxellales</taxon>
        <taxon>Kickxellaceae</taxon>
        <taxon>Linderina</taxon>
    </lineage>
</organism>
<proteinExistence type="inferred from homology"/>
<evidence type="ECO:0000313" key="6">
    <source>
        <dbReference type="Proteomes" id="UP000193922"/>
    </source>
</evidence>
<keyword evidence="4" id="KW-0472">Membrane</keyword>
<evidence type="ECO:0000256" key="1">
    <source>
        <dbReference type="ARBA" id="ARBA00004141"/>
    </source>
</evidence>
<dbReference type="Pfam" id="PF07690">
    <property type="entry name" value="MFS_1"/>
    <property type="match status" value="1"/>
</dbReference>
<dbReference type="RefSeq" id="XP_040743739.1">
    <property type="nucleotide sequence ID" value="XM_040884617.1"/>
</dbReference>
<feature type="transmembrane region" description="Helical" evidence="4">
    <location>
        <begin position="213"/>
        <end position="233"/>
    </location>
</feature>
<feature type="transmembrane region" description="Helical" evidence="4">
    <location>
        <begin position="254"/>
        <end position="272"/>
    </location>
</feature>
<dbReference type="SUPFAM" id="SSF103473">
    <property type="entry name" value="MFS general substrate transporter"/>
    <property type="match status" value="1"/>
</dbReference>
<keyword evidence="4" id="KW-0812">Transmembrane</keyword>
<feature type="transmembrane region" description="Helical" evidence="4">
    <location>
        <begin position="316"/>
        <end position="338"/>
    </location>
</feature>
<gene>
    <name evidence="5" type="ORF">DL89DRAFT_223035</name>
</gene>
<keyword evidence="4" id="KW-1133">Transmembrane helix</keyword>
<feature type="transmembrane region" description="Helical" evidence="4">
    <location>
        <begin position="124"/>
        <end position="143"/>
    </location>
</feature>
<evidence type="ECO:0000313" key="5">
    <source>
        <dbReference type="EMBL" id="ORX70101.1"/>
    </source>
</evidence>
<evidence type="ECO:0000256" key="4">
    <source>
        <dbReference type="SAM" id="Phobius"/>
    </source>
</evidence>
<dbReference type="PANTHER" id="PTHR11360">
    <property type="entry name" value="MONOCARBOXYLATE TRANSPORTER"/>
    <property type="match status" value="1"/>
</dbReference>
<evidence type="ECO:0000256" key="3">
    <source>
        <dbReference type="SAM" id="MobiDB-lite"/>
    </source>
</evidence>
<feature type="transmembrane region" description="Helical" evidence="4">
    <location>
        <begin position="53"/>
        <end position="71"/>
    </location>
</feature>
<dbReference type="PANTHER" id="PTHR11360:SF284">
    <property type="entry name" value="EG:103B4.3 PROTEIN-RELATED"/>
    <property type="match status" value="1"/>
</dbReference>
<accession>A0A1Y1W9A2</accession>
<dbReference type="Gene3D" id="1.20.1250.20">
    <property type="entry name" value="MFS general substrate transporter like domains"/>
    <property type="match status" value="1"/>
</dbReference>
<dbReference type="AlphaFoldDB" id="A0A1Y1W9A2"/>
<feature type="transmembrane region" description="Helical" evidence="4">
    <location>
        <begin position="344"/>
        <end position="364"/>
    </location>
</feature>
<dbReference type="OrthoDB" id="6499973at2759"/>
<protein>
    <submittedName>
        <fullName evidence="5">MFS general substrate transporter</fullName>
    </submittedName>
</protein>
<reference evidence="5 6" key="1">
    <citation type="submission" date="2016-07" db="EMBL/GenBank/DDBJ databases">
        <title>Pervasive Adenine N6-methylation of Active Genes in Fungi.</title>
        <authorList>
            <consortium name="DOE Joint Genome Institute"/>
            <person name="Mondo S.J."/>
            <person name="Dannebaum R.O."/>
            <person name="Kuo R.C."/>
            <person name="Labutti K."/>
            <person name="Haridas S."/>
            <person name="Kuo A."/>
            <person name="Salamov A."/>
            <person name="Ahrendt S.R."/>
            <person name="Lipzen A."/>
            <person name="Sullivan W."/>
            <person name="Andreopoulos W.B."/>
            <person name="Clum A."/>
            <person name="Lindquist E."/>
            <person name="Daum C."/>
            <person name="Ramamoorthy G.K."/>
            <person name="Gryganskyi A."/>
            <person name="Culley D."/>
            <person name="Magnuson J.K."/>
            <person name="James T.Y."/>
            <person name="O'Malley M.A."/>
            <person name="Stajich J.E."/>
            <person name="Spatafora J.W."/>
            <person name="Visel A."/>
            <person name="Grigoriev I.V."/>
        </authorList>
    </citation>
    <scope>NUCLEOTIDE SEQUENCE [LARGE SCALE GENOMIC DNA]</scope>
    <source>
        <strain evidence="5 6">ATCC 12442</strain>
    </source>
</reference>
<feature type="transmembrane region" description="Helical" evidence="4">
    <location>
        <begin position="292"/>
        <end position="309"/>
    </location>
</feature>
<name>A0A1Y1W9A2_9FUNG</name>
<feature type="transmembrane region" description="Helical" evidence="4">
    <location>
        <begin position="91"/>
        <end position="112"/>
    </location>
</feature>
<dbReference type="GeneID" id="63801265"/>
<feature type="compositionally biased region" description="Basic and acidic residues" evidence="3">
    <location>
        <begin position="15"/>
        <end position="33"/>
    </location>
</feature>
<dbReference type="Proteomes" id="UP000193922">
    <property type="component" value="Unassembled WGS sequence"/>
</dbReference>
<keyword evidence="6" id="KW-1185">Reference proteome</keyword>
<dbReference type="EMBL" id="MCFD01000006">
    <property type="protein sequence ID" value="ORX70101.1"/>
    <property type="molecule type" value="Genomic_DNA"/>
</dbReference>